<keyword evidence="3" id="KW-1185">Reference proteome</keyword>
<dbReference type="Proteomes" id="UP000473278">
    <property type="component" value="Unassembled WGS sequence"/>
</dbReference>
<gene>
    <name evidence="2" type="ORF">G3570_08655</name>
</gene>
<feature type="chain" id="PRO_5026966769" evidence="1">
    <location>
        <begin position="20"/>
        <end position="364"/>
    </location>
</feature>
<evidence type="ECO:0000256" key="1">
    <source>
        <dbReference type="SAM" id="SignalP"/>
    </source>
</evidence>
<organism evidence="2 3">
    <name type="scientific">Halalkalibaculum roseum</name>
    <dbReference type="NCBI Taxonomy" id="2709311"/>
    <lineage>
        <taxon>Bacteria</taxon>
        <taxon>Pseudomonadati</taxon>
        <taxon>Balneolota</taxon>
        <taxon>Balneolia</taxon>
        <taxon>Balneolales</taxon>
        <taxon>Balneolaceae</taxon>
        <taxon>Halalkalibaculum</taxon>
    </lineage>
</organism>
<dbReference type="RefSeq" id="WP_165141375.1">
    <property type="nucleotide sequence ID" value="NZ_JAALLT010000003.1"/>
</dbReference>
<evidence type="ECO:0000313" key="2">
    <source>
        <dbReference type="EMBL" id="NGP76701.1"/>
    </source>
</evidence>
<comment type="caution">
    <text evidence="2">The sequence shown here is derived from an EMBL/GenBank/DDBJ whole genome shotgun (WGS) entry which is preliminary data.</text>
</comment>
<dbReference type="AlphaFoldDB" id="A0A6M1SMX7"/>
<name>A0A6M1SMX7_9BACT</name>
<accession>A0A6M1SMX7</accession>
<feature type="signal peptide" evidence="1">
    <location>
        <begin position="1"/>
        <end position="19"/>
    </location>
</feature>
<dbReference type="PROSITE" id="PS51257">
    <property type="entry name" value="PROKAR_LIPOPROTEIN"/>
    <property type="match status" value="1"/>
</dbReference>
<reference evidence="2 3" key="1">
    <citation type="submission" date="2020-02" db="EMBL/GenBank/DDBJ databases">
        <title>Balneolaceae bacterium YR4-1, complete genome.</title>
        <authorList>
            <person name="Li Y."/>
            <person name="Wu S."/>
        </authorList>
    </citation>
    <scope>NUCLEOTIDE SEQUENCE [LARGE SCALE GENOMIC DNA]</scope>
    <source>
        <strain evidence="2 3">YR4-1</strain>
    </source>
</reference>
<protein>
    <submittedName>
        <fullName evidence="2">Uncharacterized protein</fullName>
    </submittedName>
</protein>
<proteinExistence type="predicted"/>
<evidence type="ECO:0000313" key="3">
    <source>
        <dbReference type="Proteomes" id="UP000473278"/>
    </source>
</evidence>
<dbReference type="EMBL" id="JAALLT010000003">
    <property type="protein sequence ID" value="NGP76701.1"/>
    <property type="molecule type" value="Genomic_DNA"/>
</dbReference>
<keyword evidence="1" id="KW-0732">Signal</keyword>
<sequence length="364" mass="40433">MKKNGVLAFASLFVGLLFAFISCDQSTSDEFQESFQKVKQVTPIPGAQNERINLQPGDSQDSFFTVTLDDGTVKEGWCIEWNESYVQGEQNGVKMFSTKGQEAWKELNYFMHIKDKLRAQDPDLTFREIQVVIWSLVDNPEFDVDNISEYSHINPRIYNNGEVLFDIQKVKDIVNQVEAHFVNSASKLEAEYSGTTIIENDGQTIMMAGETAFAYNPNYSTCFDEEIIANTTFPNWGWTNGPISDGFEDTFDIWAGAGQCDLSKGTLVGELFVSYSGGTLTATYNMTVTSPYTNKLYTMTTAHLYAGGDAYPTNGGEYTVAPGQYTEVHDPLSNLTTYTIEISGLSGAIYFIAHADVEGFDPDA</sequence>